<keyword evidence="1" id="KW-0812">Transmembrane</keyword>
<comment type="caution">
    <text evidence="2">The sequence shown here is derived from an EMBL/GenBank/DDBJ whole genome shotgun (WGS) entry which is preliminary data.</text>
</comment>
<organism evidence="2 3">
    <name type="scientific">Candidatus Lambdaproteobacteria bacterium RIFOXYD2_FULL_50_16</name>
    <dbReference type="NCBI Taxonomy" id="1817772"/>
    <lineage>
        <taxon>Bacteria</taxon>
        <taxon>Pseudomonadati</taxon>
        <taxon>Pseudomonadota</taxon>
        <taxon>Candidatus Lambdaproteobacteria</taxon>
    </lineage>
</organism>
<evidence type="ECO:0000313" key="3">
    <source>
        <dbReference type="Proteomes" id="UP000178449"/>
    </source>
</evidence>
<evidence type="ECO:0000313" key="2">
    <source>
        <dbReference type="EMBL" id="OGG93580.1"/>
    </source>
</evidence>
<dbReference type="STRING" id="1817772.A2527_11780"/>
<dbReference type="Proteomes" id="UP000178449">
    <property type="component" value="Unassembled WGS sequence"/>
</dbReference>
<evidence type="ECO:0000256" key="1">
    <source>
        <dbReference type="SAM" id="Phobius"/>
    </source>
</evidence>
<dbReference type="EMBL" id="MFNE01000047">
    <property type="protein sequence ID" value="OGG93580.1"/>
    <property type="molecule type" value="Genomic_DNA"/>
</dbReference>
<accession>A0A1F6G637</accession>
<gene>
    <name evidence="2" type="ORF">A2527_11780</name>
</gene>
<sequence length="78" mass="8680">MEININDWNAVLDVLLTLIGIFFPGLSLYTLALKKNKAEILALLDQVPIDNRAILEMARASGRMQAAKDLEKLIAQQT</sequence>
<name>A0A1F6G637_9PROT</name>
<protein>
    <submittedName>
        <fullName evidence="2">Uncharacterized protein</fullName>
    </submittedName>
</protein>
<reference evidence="2 3" key="1">
    <citation type="journal article" date="2016" name="Nat. Commun.">
        <title>Thousands of microbial genomes shed light on interconnected biogeochemical processes in an aquifer system.</title>
        <authorList>
            <person name="Anantharaman K."/>
            <person name="Brown C.T."/>
            <person name="Hug L.A."/>
            <person name="Sharon I."/>
            <person name="Castelle C.J."/>
            <person name="Probst A.J."/>
            <person name="Thomas B.C."/>
            <person name="Singh A."/>
            <person name="Wilkins M.J."/>
            <person name="Karaoz U."/>
            <person name="Brodie E.L."/>
            <person name="Williams K.H."/>
            <person name="Hubbard S.S."/>
            <person name="Banfield J.F."/>
        </authorList>
    </citation>
    <scope>NUCLEOTIDE SEQUENCE [LARGE SCALE GENOMIC DNA]</scope>
</reference>
<keyword evidence="1" id="KW-1133">Transmembrane helix</keyword>
<feature type="transmembrane region" description="Helical" evidence="1">
    <location>
        <begin position="14"/>
        <end position="33"/>
    </location>
</feature>
<dbReference type="AlphaFoldDB" id="A0A1F6G637"/>
<keyword evidence="1" id="KW-0472">Membrane</keyword>
<proteinExistence type="predicted"/>